<evidence type="ECO:0000256" key="4">
    <source>
        <dbReference type="ARBA" id="ARBA00023235"/>
    </source>
</evidence>
<gene>
    <name evidence="5 8" type="primary">truB</name>
    <name evidence="8" type="ORF">IAD15_03515</name>
</gene>
<dbReference type="CDD" id="cd02573">
    <property type="entry name" value="PseudoU_synth_EcTruB"/>
    <property type="match status" value="1"/>
</dbReference>
<feature type="domain" description="tRNA pseudouridylate synthase B C-terminal" evidence="7">
    <location>
        <begin position="173"/>
        <end position="216"/>
    </location>
</feature>
<comment type="similarity">
    <text evidence="2 5">Belongs to the pseudouridine synthase TruB family. Type 1 subfamily.</text>
</comment>
<dbReference type="EMBL" id="DVMJ01000025">
    <property type="protein sequence ID" value="HIU13119.1"/>
    <property type="molecule type" value="Genomic_DNA"/>
</dbReference>
<dbReference type="GO" id="GO:0160148">
    <property type="term" value="F:tRNA pseudouridine(55) synthase activity"/>
    <property type="evidence" value="ECO:0007669"/>
    <property type="project" value="UniProtKB-EC"/>
</dbReference>
<comment type="function">
    <text evidence="5">Responsible for synthesis of pseudouridine from uracil-55 in the psi GC loop of transfer RNAs.</text>
</comment>
<evidence type="ECO:0000256" key="5">
    <source>
        <dbReference type="HAMAP-Rule" id="MF_01080"/>
    </source>
</evidence>
<comment type="caution">
    <text evidence="8">The sequence shown here is derived from an EMBL/GenBank/DDBJ whole genome shotgun (WGS) entry which is preliminary data.</text>
</comment>
<comment type="catalytic activity">
    <reaction evidence="1 5">
        <text>uridine(55) in tRNA = pseudouridine(55) in tRNA</text>
        <dbReference type="Rhea" id="RHEA:42532"/>
        <dbReference type="Rhea" id="RHEA-COMP:10101"/>
        <dbReference type="Rhea" id="RHEA-COMP:10102"/>
        <dbReference type="ChEBI" id="CHEBI:65314"/>
        <dbReference type="ChEBI" id="CHEBI:65315"/>
        <dbReference type="EC" id="5.4.99.25"/>
    </reaction>
</comment>
<dbReference type="AlphaFoldDB" id="A0A9D1KZV3"/>
<feature type="domain" description="Pseudouridine synthase II N-terminal" evidence="6">
    <location>
        <begin position="23"/>
        <end position="171"/>
    </location>
</feature>
<dbReference type="Pfam" id="PF01509">
    <property type="entry name" value="TruB_N"/>
    <property type="match status" value="1"/>
</dbReference>
<dbReference type="GO" id="GO:0003723">
    <property type="term" value="F:RNA binding"/>
    <property type="evidence" value="ECO:0007669"/>
    <property type="project" value="InterPro"/>
</dbReference>
<protein>
    <recommendedName>
        <fullName evidence="5">tRNA pseudouridine synthase B</fullName>
        <ecNumber evidence="5">5.4.99.25</ecNumber>
    </recommendedName>
    <alternativeName>
        <fullName evidence="5">tRNA pseudouridine(55) synthase</fullName>
        <shortName evidence="5">Psi55 synthase</shortName>
    </alternativeName>
    <alternativeName>
        <fullName evidence="5">tRNA pseudouridylate synthase</fullName>
    </alternativeName>
    <alternativeName>
        <fullName evidence="5">tRNA-uridine isomerase</fullName>
    </alternativeName>
</protein>
<dbReference type="SUPFAM" id="SSF55120">
    <property type="entry name" value="Pseudouridine synthase"/>
    <property type="match status" value="1"/>
</dbReference>
<dbReference type="HAMAP" id="MF_01080">
    <property type="entry name" value="TruB_bact"/>
    <property type="match status" value="1"/>
</dbReference>
<name>A0A9D1KZV3_9FIRM</name>
<evidence type="ECO:0000259" key="6">
    <source>
        <dbReference type="Pfam" id="PF01509"/>
    </source>
</evidence>
<dbReference type="InterPro" id="IPR032819">
    <property type="entry name" value="TruB_C"/>
</dbReference>
<dbReference type="InterPro" id="IPR014780">
    <property type="entry name" value="tRNA_psdUridine_synth_TruB"/>
</dbReference>
<dbReference type="PANTHER" id="PTHR13767:SF2">
    <property type="entry name" value="PSEUDOURIDYLATE SYNTHASE TRUB1"/>
    <property type="match status" value="1"/>
</dbReference>
<keyword evidence="3 5" id="KW-0819">tRNA processing</keyword>
<dbReference type="InterPro" id="IPR002501">
    <property type="entry name" value="PsdUridine_synth_N"/>
</dbReference>
<evidence type="ECO:0000313" key="8">
    <source>
        <dbReference type="EMBL" id="HIU13119.1"/>
    </source>
</evidence>
<dbReference type="InterPro" id="IPR020103">
    <property type="entry name" value="PsdUridine_synth_cat_dom_sf"/>
</dbReference>
<dbReference type="GO" id="GO:0031119">
    <property type="term" value="P:tRNA pseudouridine synthesis"/>
    <property type="evidence" value="ECO:0007669"/>
    <property type="project" value="UniProtKB-UniRule"/>
</dbReference>
<reference evidence="8" key="1">
    <citation type="submission" date="2020-10" db="EMBL/GenBank/DDBJ databases">
        <authorList>
            <person name="Gilroy R."/>
        </authorList>
    </citation>
    <scope>NUCLEOTIDE SEQUENCE</scope>
    <source>
        <strain evidence="8">CHK195-11698</strain>
    </source>
</reference>
<dbReference type="PANTHER" id="PTHR13767">
    <property type="entry name" value="TRNA-PSEUDOURIDINE SYNTHASE"/>
    <property type="match status" value="1"/>
</dbReference>
<dbReference type="Pfam" id="PF16198">
    <property type="entry name" value="TruB_C_2"/>
    <property type="match status" value="1"/>
</dbReference>
<organism evidence="8 9">
    <name type="scientific">Candidatus Fimiplasma intestinipullorum</name>
    <dbReference type="NCBI Taxonomy" id="2840825"/>
    <lineage>
        <taxon>Bacteria</taxon>
        <taxon>Bacillati</taxon>
        <taxon>Bacillota</taxon>
        <taxon>Clostridia</taxon>
        <taxon>Eubacteriales</taxon>
        <taxon>Candidatus Fimiplasma</taxon>
    </lineage>
</organism>
<feature type="active site" description="Nucleophile" evidence="5">
    <location>
        <position position="38"/>
    </location>
</feature>
<evidence type="ECO:0000259" key="7">
    <source>
        <dbReference type="Pfam" id="PF16198"/>
    </source>
</evidence>
<evidence type="ECO:0000256" key="2">
    <source>
        <dbReference type="ARBA" id="ARBA00005642"/>
    </source>
</evidence>
<dbReference type="GO" id="GO:1990481">
    <property type="term" value="P:mRNA pseudouridine synthesis"/>
    <property type="evidence" value="ECO:0007669"/>
    <property type="project" value="TreeGrafter"/>
</dbReference>
<dbReference type="Proteomes" id="UP000824175">
    <property type="component" value="Unassembled WGS sequence"/>
</dbReference>
<evidence type="ECO:0000313" key="9">
    <source>
        <dbReference type="Proteomes" id="UP000824175"/>
    </source>
</evidence>
<reference evidence="8" key="2">
    <citation type="journal article" date="2021" name="PeerJ">
        <title>Extensive microbial diversity within the chicken gut microbiome revealed by metagenomics and culture.</title>
        <authorList>
            <person name="Gilroy R."/>
            <person name="Ravi A."/>
            <person name="Getino M."/>
            <person name="Pursley I."/>
            <person name="Horton D.L."/>
            <person name="Alikhan N.F."/>
            <person name="Baker D."/>
            <person name="Gharbi K."/>
            <person name="Hall N."/>
            <person name="Watson M."/>
            <person name="Adriaenssens E.M."/>
            <person name="Foster-Nyarko E."/>
            <person name="Jarju S."/>
            <person name="Secka A."/>
            <person name="Antonio M."/>
            <person name="Oren A."/>
            <person name="Chaudhuri R.R."/>
            <person name="La Ragione R."/>
            <person name="Hildebrand F."/>
            <person name="Pallen M.J."/>
        </authorList>
    </citation>
    <scope>NUCLEOTIDE SEQUENCE</scope>
    <source>
        <strain evidence="8">CHK195-11698</strain>
    </source>
</reference>
<dbReference type="EC" id="5.4.99.25" evidence="5"/>
<dbReference type="NCBIfam" id="TIGR00431">
    <property type="entry name" value="TruB"/>
    <property type="match status" value="1"/>
</dbReference>
<sequence length="282" mass="31012">MDGILLVNKPSGMTSHDVVNKVRRYLHTKKVGHAGTLDPLASGVLVLGINRGTKLLQFLSADTKSYRAKLVLGKATTTYDAEGEIVEEMPYRHDLTRERVEDCLKRFLGTSLQTPPIYSALKKAGKPLYAYARAGEQVEIEAREINVEAIRLLSFEEGIIEFEAVVSKGTYLRSLCVDIAKQLGYPGYMASLIRLASGNYDLKQCVSLEAIEAGQAQVISMEAAMAHFPSMVIEDEKIVVTGKKIPSRLDHQVAVYNQQGKLLAIYGPDGQGHLKSLRGLFS</sequence>
<keyword evidence="4 5" id="KW-0413">Isomerase</keyword>
<proteinExistence type="inferred from homology"/>
<dbReference type="Gene3D" id="3.30.2350.10">
    <property type="entry name" value="Pseudouridine synthase"/>
    <property type="match status" value="1"/>
</dbReference>
<accession>A0A9D1KZV3</accession>
<evidence type="ECO:0000256" key="1">
    <source>
        <dbReference type="ARBA" id="ARBA00000385"/>
    </source>
</evidence>
<evidence type="ECO:0000256" key="3">
    <source>
        <dbReference type="ARBA" id="ARBA00022694"/>
    </source>
</evidence>